<accession>A0A939NB46</accession>
<proteinExistence type="predicted"/>
<evidence type="ECO:0000313" key="1">
    <source>
        <dbReference type="EMBL" id="MBO1916088.1"/>
    </source>
</evidence>
<dbReference type="EMBL" id="JAGETQ010000029">
    <property type="protein sequence ID" value="MBO1916088.1"/>
    <property type="molecule type" value="Genomic_DNA"/>
</dbReference>
<protein>
    <submittedName>
        <fullName evidence="1">Uncharacterized protein</fullName>
    </submittedName>
</protein>
<name>A0A939NB46_PRORE</name>
<dbReference type="AlphaFoldDB" id="A0A939NB46"/>
<gene>
    <name evidence="1" type="ORF">J4727_07485</name>
</gene>
<reference evidence="1" key="1">
    <citation type="submission" date="2021-03" db="EMBL/GenBank/DDBJ databases">
        <title>Molecular epidemiology and mechanisms of colistin and carbapenem resistance in Enterobacteriaceae from clinical isolates, the environment and porcine samples in Pretoria, South Africa.</title>
        <authorList>
            <person name="Bogoshi D."/>
            <person name="Mbelle N.M."/>
            <person name="Naidoo V."/>
            <person name="Osei Sekyere J."/>
        </authorList>
    </citation>
    <scope>NUCLEOTIDE SEQUENCE</scope>
    <source>
        <strain evidence="1">C052</strain>
    </source>
</reference>
<evidence type="ECO:0000313" key="2">
    <source>
        <dbReference type="Proteomes" id="UP000664477"/>
    </source>
</evidence>
<sequence>MKLAELSEVRSTKQVDGYNVRCIKDGIYLNDPRVCINELSAMMLSAHENISAINNGLKVRLYCGKQHSAAIRRAKCQLCCSNGTSGN</sequence>
<dbReference type="Proteomes" id="UP000664477">
    <property type="component" value="Unassembled WGS sequence"/>
</dbReference>
<organism evidence="1 2">
    <name type="scientific">Providencia rettgeri</name>
    <dbReference type="NCBI Taxonomy" id="587"/>
    <lineage>
        <taxon>Bacteria</taxon>
        <taxon>Pseudomonadati</taxon>
        <taxon>Pseudomonadota</taxon>
        <taxon>Gammaproteobacteria</taxon>
        <taxon>Enterobacterales</taxon>
        <taxon>Morganellaceae</taxon>
        <taxon>Providencia</taxon>
    </lineage>
</organism>
<comment type="caution">
    <text evidence="1">The sequence shown here is derived from an EMBL/GenBank/DDBJ whole genome shotgun (WGS) entry which is preliminary data.</text>
</comment>